<evidence type="ECO:0000259" key="1">
    <source>
        <dbReference type="Pfam" id="PF07705"/>
    </source>
</evidence>
<accession>X1UX02</accession>
<dbReference type="AlphaFoldDB" id="X1UX02"/>
<proteinExistence type="predicted"/>
<dbReference type="EMBL" id="BARW01027652">
    <property type="protein sequence ID" value="GAJ04436.1"/>
    <property type="molecule type" value="Genomic_DNA"/>
</dbReference>
<dbReference type="InterPro" id="IPR011635">
    <property type="entry name" value="CARDB"/>
</dbReference>
<name>X1UX02_9ZZZZ</name>
<gene>
    <name evidence="2" type="ORF">S12H4_44823</name>
</gene>
<organism evidence="2">
    <name type="scientific">marine sediment metagenome</name>
    <dbReference type="NCBI Taxonomy" id="412755"/>
    <lineage>
        <taxon>unclassified sequences</taxon>
        <taxon>metagenomes</taxon>
        <taxon>ecological metagenomes</taxon>
    </lineage>
</organism>
<protein>
    <recommendedName>
        <fullName evidence="1">CARDB domain-containing protein</fullName>
    </recommendedName>
</protein>
<comment type="caution">
    <text evidence="2">The sequence shown here is derived from an EMBL/GenBank/DDBJ whole genome shotgun (WGS) entry which is preliminary data.</text>
</comment>
<sequence>MANNGIGIADLLPQEPWQGPPLPEFLDIYWPWYSPPGAEFVISNLVISPAEVYIGQKVIISCTVTNTGEESGIYTVKLGGDFMAEQSVTLAPGESKTISFQVTPTVARTHSVSVNGLTGSFTATKVPVADIRVENLIIEPSEVYVGEKVTISVTATNYGNATGTKKITCTVS</sequence>
<evidence type="ECO:0000313" key="2">
    <source>
        <dbReference type="EMBL" id="GAJ04436.1"/>
    </source>
</evidence>
<feature type="domain" description="CARDB" evidence="1">
    <location>
        <begin position="42"/>
        <end position="114"/>
    </location>
</feature>
<dbReference type="Gene3D" id="2.60.40.10">
    <property type="entry name" value="Immunoglobulins"/>
    <property type="match status" value="2"/>
</dbReference>
<dbReference type="Pfam" id="PF07705">
    <property type="entry name" value="CARDB"/>
    <property type="match status" value="1"/>
</dbReference>
<dbReference type="InterPro" id="IPR013783">
    <property type="entry name" value="Ig-like_fold"/>
</dbReference>
<reference evidence="2" key="1">
    <citation type="journal article" date="2014" name="Front. Microbiol.">
        <title>High frequency of phylogenetically diverse reductive dehalogenase-homologous genes in deep subseafloor sedimentary metagenomes.</title>
        <authorList>
            <person name="Kawai M."/>
            <person name="Futagami T."/>
            <person name="Toyoda A."/>
            <person name="Takaki Y."/>
            <person name="Nishi S."/>
            <person name="Hori S."/>
            <person name="Arai W."/>
            <person name="Tsubouchi T."/>
            <person name="Morono Y."/>
            <person name="Uchiyama I."/>
            <person name="Ito T."/>
            <person name="Fujiyama A."/>
            <person name="Inagaki F."/>
            <person name="Takami H."/>
        </authorList>
    </citation>
    <scope>NUCLEOTIDE SEQUENCE</scope>
    <source>
        <strain evidence="2">Expedition CK06-06</strain>
    </source>
</reference>